<keyword evidence="3 4" id="KW-0012">Acyltransferase</keyword>
<evidence type="ECO:0000256" key="2">
    <source>
        <dbReference type="ARBA" id="ARBA00022679"/>
    </source>
</evidence>
<dbReference type="HAMAP" id="MF_00689">
    <property type="entry name" value="Bpt"/>
    <property type="match status" value="1"/>
</dbReference>
<dbReference type="InterPro" id="IPR016181">
    <property type="entry name" value="Acyl_CoA_acyltransferase"/>
</dbReference>
<dbReference type="InterPro" id="IPR007472">
    <property type="entry name" value="N-end_Aminoacyl_Trfase_C"/>
</dbReference>
<gene>
    <name evidence="4" type="primary">bpt</name>
    <name evidence="7" type="ORF">E8M12_14060</name>
</gene>
<dbReference type="GO" id="GO:0005737">
    <property type="term" value="C:cytoplasm"/>
    <property type="evidence" value="ECO:0007669"/>
    <property type="project" value="UniProtKB-SubCell"/>
</dbReference>
<accession>A0A4U1B2A1</accession>
<reference evidence="7 8" key="1">
    <citation type="submission" date="2019-04" db="EMBL/GenBank/DDBJ databases">
        <title>Thalassotalea guangxiensis sp. nov., isolated from sediment of the coastal wetland.</title>
        <authorList>
            <person name="Zheng S."/>
            <person name="Zhang D."/>
        </authorList>
    </citation>
    <scope>NUCLEOTIDE SEQUENCE [LARGE SCALE GENOMIC DNA]</scope>
    <source>
        <strain evidence="7 8">ZS-4</strain>
    </source>
</reference>
<evidence type="ECO:0000256" key="1">
    <source>
        <dbReference type="ARBA" id="ARBA00022490"/>
    </source>
</evidence>
<evidence type="ECO:0000259" key="5">
    <source>
        <dbReference type="Pfam" id="PF04376"/>
    </source>
</evidence>
<dbReference type="GO" id="GO:0004057">
    <property type="term" value="F:arginyl-tRNA--protein transferase activity"/>
    <property type="evidence" value="ECO:0007669"/>
    <property type="project" value="InterPro"/>
</dbReference>
<keyword evidence="1 4" id="KW-0963">Cytoplasm</keyword>
<evidence type="ECO:0000256" key="4">
    <source>
        <dbReference type="HAMAP-Rule" id="MF_00689"/>
    </source>
</evidence>
<comment type="catalytic activity">
    <reaction evidence="4">
        <text>N-terminal L-aspartyl-[protein] + L-leucyl-tRNA(Leu) = N-terminal L-leucyl-L-aspartyl-[protein] + tRNA(Leu) + H(+)</text>
        <dbReference type="Rhea" id="RHEA:50420"/>
        <dbReference type="Rhea" id="RHEA-COMP:9613"/>
        <dbReference type="Rhea" id="RHEA-COMP:9622"/>
        <dbReference type="Rhea" id="RHEA-COMP:12669"/>
        <dbReference type="Rhea" id="RHEA-COMP:12674"/>
        <dbReference type="ChEBI" id="CHEBI:15378"/>
        <dbReference type="ChEBI" id="CHEBI:64720"/>
        <dbReference type="ChEBI" id="CHEBI:78442"/>
        <dbReference type="ChEBI" id="CHEBI:78494"/>
        <dbReference type="ChEBI" id="CHEBI:133042"/>
        <dbReference type="EC" id="2.3.2.29"/>
    </reaction>
</comment>
<dbReference type="NCBIfam" id="NF002346">
    <property type="entry name" value="PRK01305.2-3"/>
    <property type="match status" value="1"/>
</dbReference>
<dbReference type="Pfam" id="PF04377">
    <property type="entry name" value="ATE_C"/>
    <property type="match status" value="1"/>
</dbReference>
<organism evidence="7 8">
    <name type="scientific">Thalassotalea mangrovi</name>
    <dbReference type="NCBI Taxonomy" id="2572245"/>
    <lineage>
        <taxon>Bacteria</taxon>
        <taxon>Pseudomonadati</taxon>
        <taxon>Pseudomonadota</taxon>
        <taxon>Gammaproteobacteria</taxon>
        <taxon>Alteromonadales</taxon>
        <taxon>Colwelliaceae</taxon>
        <taxon>Thalassotalea</taxon>
    </lineage>
</organism>
<comment type="caution">
    <text evidence="7">The sequence shown here is derived from an EMBL/GenBank/DDBJ whole genome shotgun (WGS) entry which is preliminary data.</text>
</comment>
<sequence length="236" mass="27975">MSEQKKYFQFGLTQHFACNYLPEKKERLMVVMNHELLSNENYQRLLEAGFRRSGNQVYRPHCKNCDACESLRVPVQEFAPTRSQKRVLKINQDIEIQISSLEKPTYYPLYKRYINAIHQDGGMYPANREQYNNFIFSKNISQLFIELYLEQKLVSVAVTDNLPNALSALYTFYDPDLPKRSLGILSILSQIKVAQQLQKNFLYLGYQIDDCSKMNYKSRYFPHQRLQGERWQRTNK</sequence>
<dbReference type="NCBIfam" id="NF002345">
    <property type="entry name" value="PRK01305.2-2"/>
    <property type="match status" value="1"/>
</dbReference>
<dbReference type="NCBIfam" id="NF002341">
    <property type="entry name" value="PRK01305.1-1"/>
    <property type="match status" value="1"/>
</dbReference>
<proteinExistence type="inferred from homology"/>
<feature type="domain" description="N-end aminoacyl transferase N-terminal" evidence="5">
    <location>
        <begin position="17"/>
        <end position="86"/>
    </location>
</feature>
<name>A0A4U1B2A1_9GAMM</name>
<evidence type="ECO:0000313" key="8">
    <source>
        <dbReference type="Proteomes" id="UP000307999"/>
    </source>
</evidence>
<evidence type="ECO:0000313" key="7">
    <source>
        <dbReference type="EMBL" id="TKB43746.1"/>
    </source>
</evidence>
<dbReference type="NCBIfam" id="NF002342">
    <property type="entry name" value="PRK01305.1-3"/>
    <property type="match status" value="1"/>
</dbReference>
<dbReference type="Proteomes" id="UP000307999">
    <property type="component" value="Unassembled WGS sequence"/>
</dbReference>
<dbReference type="RefSeq" id="WP_136736901.1">
    <property type="nucleotide sequence ID" value="NZ_SWDB01000034.1"/>
</dbReference>
<comment type="subcellular location">
    <subcellularLocation>
        <location evidence="4">Cytoplasm</location>
    </subcellularLocation>
</comment>
<dbReference type="AlphaFoldDB" id="A0A4U1B2A1"/>
<keyword evidence="8" id="KW-1185">Reference proteome</keyword>
<comment type="catalytic activity">
    <reaction evidence="4">
        <text>N-terminal L-glutamyl-[protein] + L-leucyl-tRNA(Leu) = N-terminal L-leucyl-L-glutamyl-[protein] + tRNA(Leu) + H(+)</text>
        <dbReference type="Rhea" id="RHEA:50412"/>
        <dbReference type="Rhea" id="RHEA-COMP:9613"/>
        <dbReference type="Rhea" id="RHEA-COMP:9622"/>
        <dbReference type="Rhea" id="RHEA-COMP:12664"/>
        <dbReference type="Rhea" id="RHEA-COMP:12668"/>
        <dbReference type="ChEBI" id="CHEBI:15378"/>
        <dbReference type="ChEBI" id="CHEBI:64721"/>
        <dbReference type="ChEBI" id="CHEBI:78442"/>
        <dbReference type="ChEBI" id="CHEBI:78494"/>
        <dbReference type="ChEBI" id="CHEBI:133041"/>
        <dbReference type="EC" id="2.3.2.29"/>
    </reaction>
</comment>
<comment type="similarity">
    <text evidence="4">Belongs to the R-transferase family. Bpt subfamily.</text>
</comment>
<keyword evidence="2 4" id="KW-0808">Transferase</keyword>
<evidence type="ECO:0000256" key="3">
    <source>
        <dbReference type="ARBA" id="ARBA00023315"/>
    </source>
</evidence>
<dbReference type="SUPFAM" id="SSF55729">
    <property type="entry name" value="Acyl-CoA N-acyltransferases (Nat)"/>
    <property type="match status" value="1"/>
</dbReference>
<comment type="function">
    <text evidence="4">Functions in the N-end rule pathway of protein degradation where it conjugates Leu from its aminoacyl-tRNA to the N-termini of proteins containing an N-terminal aspartate or glutamate.</text>
</comment>
<feature type="domain" description="N-end rule aminoacyl transferase C-terminal" evidence="6">
    <location>
        <begin position="107"/>
        <end position="226"/>
    </location>
</feature>
<dbReference type="OrthoDB" id="9782022at2"/>
<evidence type="ECO:0000259" key="6">
    <source>
        <dbReference type="Pfam" id="PF04377"/>
    </source>
</evidence>
<dbReference type="InterPro" id="IPR007471">
    <property type="entry name" value="N-end_Aminoacyl_Trfase_N"/>
</dbReference>
<dbReference type="PIRSF" id="PIRSF037208">
    <property type="entry name" value="ATE_pro_prd"/>
    <property type="match status" value="1"/>
</dbReference>
<dbReference type="PANTHER" id="PTHR21367:SF1">
    <property type="entry name" value="ARGINYL-TRNA--PROTEIN TRANSFERASE 1"/>
    <property type="match status" value="1"/>
</dbReference>
<dbReference type="InterPro" id="IPR030700">
    <property type="entry name" value="N-end_Aminoacyl_Trfase"/>
</dbReference>
<dbReference type="InterPro" id="IPR017138">
    <property type="entry name" value="Asp_Glu_LeuTrfase"/>
</dbReference>
<dbReference type="PANTHER" id="PTHR21367">
    <property type="entry name" value="ARGININE-TRNA-PROTEIN TRANSFERASE 1"/>
    <property type="match status" value="1"/>
</dbReference>
<dbReference type="Pfam" id="PF04376">
    <property type="entry name" value="ATE_N"/>
    <property type="match status" value="1"/>
</dbReference>
<dbReference type="GO" id="GO:0071596">
    <property type="term" value="P:ubiquitin-dependent protein catabolic process via the N-end rule pathway"/>
    <property type="evidence" value="ECO:0007669"/>
    <property type="project" value="InterPro"/>
</dbReference>
<protein>
    <recommendedName>
        <fullName evidence="4">Aspartate/glutamate leucyltransferase</fullName>
        <ecNumber evidence="4">2.3.2.29</ecNumber>
    </recommendedName>
</protein>
<dbReference type="EC" id="2.3.2.29" evidence="4"/>
<dbReference type="EMBL" id="SWDB01000034">
    <property type="protein sequence ID" value="TKB43746.1"/>
    <property type="molecule type" value="Genomic_DNA"/>
</dbReference>
<dbReference type="GO" id="GO:0008914">
    <property type="term" value="F:leucyl-tRNA--protein transferase activity"/>
    <property type="evidence" value="ECO:0007669"/>
    <property type="project" value="UniProtKB-UniRule"/>
</dbReference>